<dbReference type="InterPro" id="IPR048647">
    <property type="entry name" value="RlmA_N"/>
</dbReference>
<dbReference type="GO" id="GO:0032259">
    <property type="term" value="P:methylation"/>
    <property type="evidence" value="ECO:0007669"/>
    <property type="project" value="UniProtKB-KW"/>
</dbReference>
<keyword evidence="5" id="KW-0808">Transferase</keyword>
<dbReference type="Gene3D" id="3.40.50.150">
    <property type="entry name" value="Vaccinia Virus protein VP39"/>
    <property type="match status" value="1"/>
</dbReference>
<proteinExistence type="predicted"/>
<feature type="domain" description="23S rRNA (guanine(745)-N(1))-methyltransferase N-terminal" evidence="4">
    <location>
        <begin position="6"/>
        <end position="40"/>
    </location>
</feature>
<keyword evidence="2" id="KW-0949">S-adenosyl-L-methionine</keyword>
<dbReference type="RefSeq" id="WP_142766712.1">
    <property type="nucleotide sequence ID" value="NZ_CP041356.1"/>
</dbReference>
<evidence type="ECO:0000313" key="6">
    <source>
        <dbReference type="Proteomes" id="UP000315128"/>
    </source>
</evidence>
<gene>
    <name evidence="5" type="ORF">FLP15_08270</name>
</gene>
<dbReference type="InterPro" id="IPR041698">
    <property type="entry name" value="Methyltransf_25"/>
</dbReference>
<feature type="binding site" evidence="1">
    <location>
        <position position="23"/>
    </location>
    <ligand>
        <name>Zn(2+)</name>
        <dbReference type="ChEBI" id="CHEBI:29105"/>
    </ligand>
</feature>
<evidence type="ECO:0000256" key="1">
    <source>
        <dbReference type="PIRSR" id="PIRSR018249-1"/>
    </source>
</evidence>
<dbReference type="Proteomes" id="UP000315128">
    <property type="component" value="Chromosome"/>
</dbReference>
<dbReference type="Pfam" id="PF13649">
    <property type="entry name" value="Methyltransf_25"/>
    <property type="match status" value="1"/>
</dbReference>
<dbReference type="GO" id="GO:0008168">
    <property type="term" value="F:methyltransferase activity"/>
    <property type="evidence" value="ECO:0007669"/>
    <property type="project" value="UniProtKB-KW"/>
</dbReference>
<evidence type="ECO:0000313" key="5">
    <source>
        <dbReference type="EMBL" id="QDK71147.1"/>
    </source>
</evidence>
<evidence type="ECO:0000259" key="3">
    <source>
        <dbReference type="Pfam" id="PF13649"/>
    </source>
</evidence>
<feature type="binding site" evidence="2">
    <location>
        <position position="66"/>
    </location>
    <ligand>
        <name>S-adenosyl-L-methionine</name>
        <dbReference type="ChEBI" id="CHEBI:59789"/>
    </ligand>
</feature>
<protein>
    <submittedName>
        <fullName evidence="5">Methyltransferase domain-containing protein</fullName>
    </submittedName>
</protein>
<keyword evidence="5" id="KW-0489">Methyltransferase</keyword>
<feature type="binding site" evidence="1">
    <location>
        <position position="27"/>
    </location>
    <ligand>
        <name>Zn(2+)</name>
        <dbReference type="ChEBI" id="CHEBI:29105"/>
    </ligand>
</feature>
<keyword evidence="6" id="KW-1185">Reference proteome</keyword>
<dbReference type="EMBL" id="CP041356">
    <property type="protein sequence ID" value="QDK71147.1"/>
    <property type="molecule type" value="Genomic_DNA"/>
</dbReference>
<dbReference type="PANTHER" id="PTHR43460:SF1">
    <property type="entry name" value="METHYLTRANSFERASE TYPE 11 DOMAIN-CONTAINING PROTEIN"/>
    <property type="match status" value="1"/>
</dbReference>
<sequence>MNEILKCPVCDQVLTPHEKTYECSNHHSFDCAKEGYLNLLLNAKKTAGDSKEMMAARRNFLAKGYYEKLSDRINTHLQAVSTDKSPVIDIGCGEGYYLSRFQRQIAPHADQFYGLDISKLGIRMAAKKTPDIHWLVANFAKLPFTDHSVSTVLSMFAEYSVKEINRVLTDKGTVIIVRAANDHLLELKNIIYPEIHEKVKAASIKNFPDFHVERENYHYKTTIKSTEDLLSLLLMTPHYWKIKPDGIDKLKTYTELEITVSIEIDRLTRQSH</sequence>
<dbReference type="InterPro" id="IPR029063">
    <property type="entry name" value="SAM-dependent_MTases_sf"/>
</dbReference>
<dbReference type="OrthoDB" id="5522265at2"/>
<accession>A0A514Z9C4</accession>
<dbReference type="AlphaFoldDB" id="A0A514Z9C4"/>
<feature type="binding site" evidence="2">
    <location>
        <position position="183"/>
    </location>
    <ligand>
        <name>S-adenosyl-L-methionine</name>
        <dbReference type="ChEBI" id="CHEBI:59789"/>
    </ligand>
</feature>
<feature type="binding site" evidence="1">
    <location>
        <position position="10"/>
    </location>
    <ligand>
        <name>Zn(2+)</name>
        <dbReference type="ChEBI" id="CHEBI:29105"/>
    </ligand>
</feature>
<dbReference type="Pfam" id="PF21302">
    <property type="entry name" value="Zn_ribbon_RlmA"/>
    <property type="match status" value="1"/>
</dbReference>
<dbReference type="SUPFAM" id="SSF53335">
    <property type="entry name" value="S-adenosyl-L-methionine-dependent methyltransferases"/>
    <property type="match status" value="1"/>
</dbReference>
<evidence type="ECO:0000256" key="2">
    <source>
        <dbReference type="PIRSR" id="PIRSR018249-2"/>
    </source>
</evidence>
<dbReference type="PIRSF" id="PIRSF018249">
    <property type="entry name" value="MyrA_prd"/>
    <property type="match status" value="1"/>
</dbReference>
<feature type="domain" description="Methyltransferase" evidence="3">
    <location>
        <begin position="87"/>
        <end position="169"/>
    </location>
</feature>
<dbReference type="PANTHER" id="PTHR43460">
    <property type="entry name" value="METHYLTRANSFERASE"/>
    <property type="match status" value="1"/>
</dbReference>
<dbReference type="CDD" id="cd02440">
    <property type="entry name" value="AdoMet_MTases"/>
    <property type="match status" value="1"/>
</dbReference>
<feature type="binding site" evidence="1">
    <location>
        <position position="7"/>
    </location>
    <ligand>
        <name>Zn(2+)</name>
        <dbReference type="ChEBI" id="CHEBI:29105"/>
    </ligand>
</feature>
<dbReference type="InterPro" id="IPR052939">
    <property type="entry name" value="23S_rRNA_MeTrnsfrase_RlmA"/>
</dbReference>
<feature type="binding site" evidence="2">
    <location>
        <begin position="94"/>
        <end position="95"/>
    </location>
    <ligand>
        <name>S-adenosyl-L-methionine</name>
        <dbReference type="ChEBI" id="CHEBI:59789"/>
    </ligand>
</feature>
<dbReference type="InterPro" id="IPR016718">
    <property type="entry name" value="rRNA_m1G-MeTrfase_A_prd"/>
</dbReference>
<dbReference type="KEGG" id="lack:FLP15_08270"/>
<dbReference type="GO" id="GO:0046872">
    <property type="term" value="F:metal ion binding"/>
    <property type="evidence" value="ECO:0007669"/>
    <property type="project" value="UniProtKB-KW"/>
</dbReference>
<evidence type="ECO:0000259" key="4">
    <source>
        <dbReference type="Pfam" id="PF21302"/>
    </source>
</evidence>
<organism evidence="5 6">
    <name type="scientific">Lactococcus protaetiae</name>
    <dbReference type="NCBI Taxonomy" id="2592653"/>
    <lineage>
        <taxon>Bacteria</taxon>
        <taxon>Bacillati</taxon>
        <taxon>Bacillota</taxon>
        <taxon>Bacilli</taxon>
        <taxon>Lactobacillales</taxon>
        <taxon>Streptococcaceae</taxon>
        <taxon>Lactococcus</taxon>
    </lineage>
</organism>
<keyword evidence="1" id="KW-0479">Metal-binding</keyword>
<keyword evidence="1" id="KW-0862">Zinc</keyword>
<reference evidence="5 6" key="1">
    <citation type="submission" date="2019-07" db="EMBL/GenBank/DDBJ databases">
        <title>Genome sequencing of KACC 19320.</title>
        <authorList>
            <person name="Heo J."/>
            <person name="Kim S.-J."/>
            <person name="Kim J.-S."/>
            <person name="Hong S.-B."/>
            <person name="Kwon S.-W."/>
        </authorList>
    </citation>
    <scope>NUCLEOTIDE SEQUENCE [LARGE SCALE GENOMIC DNA]</scope>
    <source>
        <strain evidence="5 6">KACC 19320</strain>
    </source>
</reference>
<name>A0A514Z9C4_9LACT</name>